<organism evidence="2 4">
    <name type="scientific">Aneurinibacillus migulanus</name>
    <name type="common">Bacillus migulanus</name>
    <dbReference type="NCBI Taxonomy" id="47500"/>
    <lineage>
        <taxon>Bacteria</taxon>
        <taxon>Bacillati</taxon>
        <taxon>Bacillota</taxon>
        <taxon>Bacilli</taxon>
        <taxon>Bacillales</taxon>
        <taxon>Paenibacillaceae</taxon>
        <taxon>Aneurinibacillus group</taxon>
        <taxon>Aneurinibacillus</taxon>
    </lineage>
</organism>
<keyword evidence="4" id="KW-1185">Reference proteome</keyword>
<dbReference type="PRINTS" id="PR00111">
    <property type="entry name" value="ABHYDROLASE"/>
</dbReference>
<dbReference type="PATRIC" id="fig|47500.8.peg.7167"/>
<dbReference type="GO" id="GO:0016787">
    <property type="term" value="F:hydrolase activity"/>
    <property type="evidence" value="ECO:0007669"/>
    <property type="project" value="UniProtKB-KW"/>
</dbReference>
<dbReference type="InterPro" id="IPR029058">
    <property type="entry name" value="AB_hydrolase_fold"/>
</dbReference>
<sequence>MKKTCQANGIELAYQEQGQGKAVVLLHGFCGSSAYWEYIIPELAKEYRVIAPDLRGHGNSAVSVGTYSMELFAEDIKQLLDHLDISKATLLGHSLGGYVTLAFADKYPERLNAFGLIHSTGLPDTDEARQNRYKGAERIGQEGIEPFINDLIPKLFAKNNLQSMKDEVEKARQIGLATKPEGAQNTLKGMAERSDRNYVIANTSLPVLLVAGADDQVISPDKTFSVEHQLMTAETLPYVGHMSMYEGPNKLNDILHKFLSPKR</sequence>
<dbReference type="AlphaFoldDB" id="A0A0D1WMB7"/>
<dbReference type="Gene3D" id="3.40.50.1820">
    <property type="entry name" value="alpha/beta hydrolase"/>
    <property type="match status" value="1"/>
</dbReference>
<evidence type="ECO:0000313" key="4">
    <source>
        <dbReference type="Proteomes" id="UP000037269"/>
    </source>
</evidence>
<dbReference type="STRING" id="47500.AF333_30010"/>
<dbReference type="InterPro" id="IPR000073">
    <property type="entry name" value="AB_hydrolase_1"/>
</dbReference>
<dbReference type="PRINTS" id="PR00412">
    <property type="entry name" value="EPOXHYDRLASE"/>
</dbReference>
<dbReference type="PANTHER" id="PTHR43798:SF20">
    <property type="entry name" value="2-SUCCINYL-6-HYDROXY-2,4-CYCLOHEXADIENE-1-CARBOXYLATE SYNTHASE-RELATED"/>
    <property type="match status" value="1"/>
</dbReference>
<dbReference type="GO" id="GO:0016020">
    <property type="term" value="C:membrane"/>
    <property type="evidence" value="ECO:0007669"/>
    <property type="project" value="TreeGrafter"/>
</dbReference>
<gene>
    <name evidence="2" type="ORF">AF333_30010</name>
    <name evidence="3" type="ORF">SAMN04487909_12920</name>
</gene>
<dbReference type="EMBL" id="LGUG01000013">
    <property type="protein sequence ID" value="KON84187.1"/>
    <property type="molecule type" value="Genomic_DNA"/>
</dbReference>
<evidence type="ECO:0000313" key="2">
    <source>
        <dbReference type="EMBL" id="KON84187.1"/>
    </source>
</evidence>
<dbReference type="SUPFAM" id="SSF53474">
    <property type="entry name" value="alpha/beta-Hydrolases"/>
    <property type="match status" value="1"/>
</dbReference>
<dbReference type="RefSeq" id="WP_043063596.1">
    <property type="nucleotide sequence ID" value="NZ_BJOA01000086.1"/>
</dbReference>
<evidence type="ECO:0000259" key="1">
    <source>
        <dbReference type="Pfam" id="PF00561"/>
    </source>
</evidence>
<feature type="domain" description="AB hydrolase-1" evidence="1">
    <location>
        <begin position="22"/>
        <end position="247"/>
    </location>
</feature>
<reference evidence="3 5" key="2">
    <citation type="submission" date="2016-10" db="EMBL/GenBank/DDBJ databases">
        <authorList>
            <person name="de Groot N.N."/>
        </authorList>
    </citation>
    <scope>NUCLEOTIDE SEQUENCE [LARGE SCALE GENOMIC DNA]</scope>
    <source>
        <strain evidence="3 5">DSM 2895</strain>
    </source>
</reference>
<protein>
    <submittedName>
        <fullName evidence="2">Alpha/beta hydrolase</fullName>
    </submittedName>
    <submittedName>
        <fullName evidence="3">Pimeloyl-ACP methyl ester carboxylesterase</fullName>
    </submittedName>
</protein>
<dbReference type="Proteomes" id="UP000037269">
    <property type="component" value="Unassembled WGS sequence"/>
</dbReference>
<dbReference type="InterPro" id="IPR050266">
    <property type="entry name" value="AB_hydrolase_sf"/>
</dbReference>
<dbReference type="Pfam" id="PF00561">
    <property type="entry name" value="Abhydrolase_1"/>
    <property type="match status" value="1"/>
</dbReference>
<name>A0A0D1WMB7_ANEMI</name>
<dbReference type="OrthoDB" id="252464at2"/>
<keyword evidence="2" id="KW-0378">Hydrolase</keyword>
<accession>A0A0D1WMB7</accession>
<proteinExistence type="predicted"/>
<dbReference type="PANTHER" id="PTHR43798">
    <property type="entry name" value="MONOACYLGLYCEROL LIPASE"/>
    <property type="match status" value="1"/>
</dbReference>
<reference evidence="2 4" key="1">
    <citation type="submission" date="2015-07" db="EMBL/GenBank/DDBJ databases">
        <title>Fjat-14205 dsm 2895.</title>
        <authorList>
            <person name="Liu B."/>
            <person name="Wang J."/>
            <person name="Zhu Y."/>
            <person name="Liu G."/>
            <person name="Chen Q."/>
            <person name="Chen Z."/>
            <person name="Lan J."/>
            <person name="Che J."/>
            <person name="Ge C."/>
            <person name="Shi H."/>
            <person name="Pan Z."/>
            <person name="Liu X."/>
        </authorList>
    </citation>
    <scope>NUCLEOTIDE SEQUENCE [LARGE SCALE GENOMIC DNA]</scope>
    <source>
        <strain evidence="2 4">DSM 2895</strain>
    </source>
</reference>
<dbReference type="Proteomes" id="UP000182836">
    <property type="component" value="Unassembled WGS sequence"/>
</dbReference>
<evidence type="ECO:0000313" key="3">
    <source>
        <dbReference type="EMBL" id="SDJ81379.1"/>
    </source>
</evidence>
<dbReference type="InterPro" id="IPR000639">
    <property type="entry name" value="Epox_hydrolase-like"/>
</dbReference>
<evidence type="ECO:0000313" key="5">
    <source>
        <dbReference type="Proteomes" id="UP000182836"/>
    </source>
</evidence>
<dbReference type="EMBL" id="FNED01000029">
    <property type="protein sequence ID" value="SDJ81379.1"/>
    <property type="molecule type" value="Genomic_DNA"/>
</dbReference>
<dbReference type="GeneID" id="42309366"/>